<accession>A0A3G2KX42</accession>
<feature type="transmembrane region" description="Helical" evidence="9">
    <location>
        <begin position="321"/>
        <end position="342"/>
    </location>
</feature>
<dbReference type="PANTHER" id="PTHR21137">
    <property type="entry name" value="ODORANT RECEPTOR"/>
    <property type="match status" value="1"/>
</dbReference>
<keyword evidence="4 9" id="KW-0552">Olfaction</keyword>
<dbReference type="GO" id="GO:0005886">
    <property type="term" value="C:plasma membrane"/>
    <property type="evidence" value="ECO:0007669"/>
    <property type="project" value="UniProtKB-SubCell"/>
</dbReference>
<feature type="transmembrane region" description="Helical" evidence="9">
    <location>
        <begin position="94"/>
        <end position="112"/>
    </location>
</feature>
<protein>
    <recommendedName>
        <fullName evidence="9">Odorant receptor</fullName>
    </recommendedName>
</protein>
<evidence type="ECO:0000256" key="5">
    <source>
        <dbReference type="ARBA" id="ARBA00022989"/>
    </source>
</evidence>
<dbReference type="Pfam" id="PF02949">
    <property type="entry name" value="7tm_6"/>
    <property type="match status" value="1"/>
</dbReference>
<dbReference type="PANTHER" id="PTHR21137:SF26">
    <property type="entry name" value="ODORANT RECEPTOR 10A-RELATED"/>
    <property type="match status" value="1"/>
</dbReference>
<evidence type="ECO:0000313" key="10">
    <source>
        <dbReference type="EMBL" id="AYN64395.1"/>
    </source>
</evidence>
<keyword evidence="2 9" id="KW-0716">Sensory transduction</keyword>
<name>A0A3G2KX42_9NEOP</name>
<evidence type="ECO:0000256" key="9">
    <source>
        <dbReference type="RuleBase" id="RU351113"/>
    </source>
</evidence>
<evidence type="ECO:0000256" key="3">
    <source>
        <dbReference type="ARBA" id="ARBA00022692"/>
    </source>
</evidence>
<evidence type="ECO:0000256" key="7">
    <source>
        <dbReference type="ARBA" id="ARBA00023170"/>
    </source>
</evidence>
<evidence type="ECO:0000256" key="1">
    <source>
        <dbReference type="ARBA" id="ARBA00004141"/>
    </source>
</evidence>
<dbReference type="EMBL" id="MH723592">
    <property type="protein sequence ID" value="AYN64395.1"/>
    <property type="molecule type" value="mRNA"/>
</dbReference>
<reference evidence="10" key="1">
    <citation type="journal article" date="2018" name="Front. Physiol.">
        <title>Antennal Transcriptome Analysis of the Chemosensory Gene Families From Trichoptera and Basal Lepidoptera.</title>
        <authorList>
            <person name="Yuvaraj J.K."/>
            <person name="Andersson M.N."/>
            <person name="Zhang D.D."/>
            <person name="Lofstedt C."/>
        </authorList>
    </citation>
    <scope>NUCLEOTIDE SEQUENCE</scope>
</reference>
<keyword evidence="3 9" id="KW-0812">Transmembrane</keyword>
<dbReference type="GO" id="GO:0007165">
    <property type="term" value="P:signal transduction"/>
    <property type="evidence" value="ECO:0007669"/>
    <property type="project" value="UniProtKB-KW"/>
</dbReference>
<evidence type="ECO:0000256" key="8">
    <source>
        <dbReference type="ARBA" id="ARBA00023224"/>
    </source>
</evidence>
<keyword evidence="7 9" id="KW-0675">Receptor</keyword>
<evidence type="ECO:0000256" key="2">
    <source>
        <dbReference type="ARBA" id="ARBA00022606"/>
    </source>
</evidence>
<keyword evidence="6 9" id="KW-0472">Membrane</keyword>
<evidence type="ECO:0000256" key="6">
    <source>
        <dbReference type="ARBA" id="ARBA00023136"/>
    </source>
</evidence>
<evidence type="ECO:0000256" key="4">
    <source>
        <dbReference type="ARBA" id="ARBA00022725"/>
    </source>
</evidence>
<proteinExistence type="evidence at transcript level"/>
<organism evidence="10">
    <name type="scientific">Rhyacophila nubila</name>
    <dbReference type="NCBI Taxonomy" id="1876001"/>
    <lineage>
        <taxon>Eukaryota</taxon>
        <taxon>Metazoa</taxon>
        <taxon>Ecdysozoa</taxon>
        <taxon>Arthropoda</taxon>
        <taxon>Hexapoda</taxon>
        <taxon>Insecta</taxon>
        <taxon>Pterygota</taxon>
        <taxon>Neoptera</taxon>
        <taxon>Endopterygota</taxon>
        <taxon>Trichoptera</taxon>
        <taxon>Integripalpia</taxon>
        <taxon>Rhyacophiloidea</taxon>
        <taxon>Rhyacophilidae</taxon>
        <taxon>Rhyacophila</taxon>
    </lineage>
</organism>
<feature type="transmembrane region" description="Helical" evidence="9">
    <location>
        <begin position="208"/>
        <end position="230"/>
    </location>
</feature>
<keyword evidence="8 9" id="KW-0807">Transducer</keyword>
<comment type="subcellular location">
    <subcellularLocation>
        <location evidence="9">Cell membrane</location>
        <topology evidence="9">Multi-pass membrane protein</topology>
    </subcellularLocation>
    <subcellularLocation>
        <location evidence="1">Membrane</location>
        <topology evidence="1">Multi-pass membrane protein</topology>
    </subcellularLocation>
</comment>
<dbReference type="InterPro" id="IPR004117">
    <property type="entry name" value="7tm6_olfct_rcpt"/>
</dbReference>
<sequence>MELYQSKLLSFRIFDIFNPSIADGSFKLTSFRETFTKTCLGMLLNGVYPGHQRVVSSIWLITNYLLQTTAISILLYTAVFDLKNGHYSDATRQLSIFFLLVNMLIKMTNLWYHRKRTASLIDRLNYDYKKANNEFNEVEQNIIKKYVISGIFVQNVWCLMVGFVGSIFPVSAILIMTHSAFFDTVVTKRMAFYCLLPWLDEIKYDTPLFQLFFVYELFLSISCSLLYMGFDPLIPIFSLHICGQLELVNERLKKVFRKNIDILETRQRISAIVEHLQEIYRYSEDVNTVSTSVYEAIFSSTPFLSTAAAFQTFSCLKTGQLPYEFAFFFIATVVHIFIPSYYGDLLLEKSLSVCQAVYDCNWECHADKSACRTLSIVMLRAQRPLQLSTMFKPVSLMLFSEVCQQSWTIFNLLTAVFK</sequence>
<comment type="similarity">
    <text evidence="9">Belongs to the insect chemoreceptor superfamily. Heteromeric odorant receptor channel (TC 1.A.69) family.</text>
</comment>
<feature type="transmembrane region" description="Helical" evidence="9">
    <location>
        <begin position="156"/>
        <end position="181"/>
    </location>
</feature>
<dbReference type="AlphaFoldDB" id="A0A3G2KX42"/>
<dbReference type="GO" id="GO:0004984">
    <property type="term" value="F:olfactory receptor activity"/>
    <property type="evidence" value="ECO:0007669"/>
    <property type="project" value="InterPro"/>
</dbReference>
<comment type="caution">
    <text evidence="9">Lacks conserved residue(s) required for the propagation of feature annotation.</text>
</comment>
<feature type="transmembrane region" description="Helical" evidence="9">
    <location>
        <begin position="58"/>
        <end position="79"/>
    </location>
</feature>
<keyword evidence="5 9" id="KW-1133">Transmembrane helix</keyword>
<dbReference type="GO" id="GO:0005549">
    <property type="term" value="F:odorant binding"/>
    <property type="evidence" value="ECO:0007669"/>
    <property type="project" value="InterPro"/>
</dbReference>